<dbReference type="PRINTS" id="PR00245">
    <property type="entry name" value="OLFACTORYR"/>
</dbReference>
<keyword evidence="8 10" id="KW-0675">Receptor</keyword>
<keyword evidence="2 11" id="KW-1003">Cell membrane</keyword>
<evidence type="ECO:0000256" key="8">
    <source>
        <dbReference type="ARBA" id="ARBA00023170"/>
    </source>
</evidence>
<sequence>MDIVNETIFIEIILLGFSSDPMINSGLFVLFFVIYIVTIFGNGLMICIVLLHPQLHIPMYYFLCILSILDLCYSTTVLPKLLADFFSTHRTILLGGCITQIYIILLVEGCECLLLATMAYDRYVAICRPLHYPILMRWSMCFKLTTLIFVTSFLMCTLPSLLSPITICYNQVNHFMCELLAFLKLSCDTISSSELEIFGISFFSLLLPFVLILVSYICILSSVLKIQSTGRSKAFSTCSSHLAVVGLYFGTAMLMYFGPSSHYSTNQEKYSSIFYVIISPLLNPLIYSLNNREIRNLCRTMIMRMVIIF</sequence>
<feature type="transmembrane region" description="Helical" evidence="11">
    <location>
        <begin position="98"/>
        <end position="120"/>
    </location>
</feature>
<evidence type="ECO:0000256" key="9">
    <source>
        <dbReference type="ARBA" id="ARBA00023224"/>
    </source>
</evidence>
<comment type="caution">
    <text evidence="13">The sequence shown here is derived from an EMBL/GenBank/DDBJ whole genome shotgun (WGS) entry which is preliminary data.</text>
</comment>
<keyword evidence="14" id="KW-1185">Reference proteome</keyword>
<keyword evidence="11" id="KW-0716">Sensory transduction</keyword>
<dbReference type="GO" id="GO:0005886">
    <property type="term" value="C:plasma membrane"/>
    <property type="evidence" value="ECO:0007669"/>
    <property type="project" value="UniProtKB-SubCell"/>
</dbReference>
<dbReference type="PRINTS" id="PR00237">
    <property type="entry name" value="GPCRRHODOPSN"/>
</dbReference>
<evidence type="ECO:0000256" key="10">
    <source>
        <dbReference type="RuleBase" id="RU000688"/>
    </source>
</evidence>
<feature type="transmembrane region" description="Helical" evidence="11">
    <location>
        <begin position="27"/>
        <end position="51"/>
    </location>
</feature>
<evidence type="ECO:0000313" key="13">
    <source>
        <dbReference type="EMBL" id="DBA25555.1"/>
    </source>
</evidence>
<dbReference type="Gene3D" id="1.20.1070.10">
    <property type="entry name" value="Rhodopsin 7-helix transmembrane proteins"/>
    <property type="match status" value="1"/>
</dbReference>
<dbReference type="EMBL" id="DYDO01000004">
    <property type="protein sequence ID" value="DBA25555.1"/>
    <property type="molecule type" value="Genomic_DNA"/>
</dbReference>
<dbReference type="Proteomes" id="UP001181693">
    <property type="component" value="Unassembled WGS sequence"/>
</dbReference>
<feature type="transmembrane region" description="Helical" evidence="11">
    <location>
        <begin position="240"/>
        <end position="258"/>
    </location>
</feature>
<feature type="transmembrane region" description="Helical" evidence="11">
    <location>
        <begin position="197"/>
        <end position="219"/>
    </location>
</feature>
<dbReference type="SUPFAM" id="SSF81321">
    <property type="entry name" value="Family A G protein-coupled receptor-like"/>
    <property type="match status" value="1"/>
</dbReference>
<dbReference type="InterPro" id="IPR050516">
    <property type="entry name" value="Olfactory_GPCR"/>
</dbReference>
<dbReference type="InterPro" id="IPR000725">
    <property type="entry name" value="Olfact_rcpt"/>
</dbReference>
<evidence type="ECO:0000256" key="7">
    <source>
        <dbReference type="ARBA" id="ARBA00023136"/>
    </source>
</evidence>
<accession>A0AAV3AD07</accession>
<comment type="similarity">
    <text evidence="10">Belongs to the G-protein coupled receptor 1 family.</text>
</comment>
<feature type="domain" description="G-protein coupled receptors family 1 profile" evidence="12">
    <location>
        <begin position="41"/>
        <end position="287"/>
    </location>
</feature>
<protein>
    <recommendedName>
        <fullName evidence="11">Olfactory receptor</fullName>
    </recommendedName>
</protein>
<evidence type="ECO:0000256" key="4">
    <source>
        <dbReference type="ARBA" id="ARBA00022725"/>
    </source>
</evidence>
<evidence type="ECO:0000256" key="1">
    <source>
        <dbReference type="ARBA" id="ARBA00004651"/>
    </source>
</evidence>
<dbReference type="AlphaFoldDB" id="A0AAV3AD07"/>
<evidence type="ECO:0000256" key="5">
    <source>
        <dbReference type="ARBA" id="ARBA00022989"/>
    </source>
</evidence>
<gene>
    <name evidence="13" type="ORF">GDO54_009931</name>
</gene>
<feature type="transmembrane region" description="Helical" evidence="11">
    <location>
        <begin position="270"/>
        <end position="289"/>
    </location>
</feature>
<feature type="transmembrane region" description="Helical" evidence="11">
    <location>
        <begin position="141"/>
        <end position="162"/>
    </location>
</feature>
<reference evidence="13" key="1">
    <citation type="thesis" date="2020" institute="ProQuest LLC" country="789 East Eisenhower Parkway, Ann Arbor, MI, USA">
        <title>Comparative Genomics and Chromosome Evolution.</title>
        <authorList>
            <person name="Mudd A.B."/>
        </authorList>
    </citation>
    <scope>NUCLEOTIDE SEQUENCE</scope>
    <source>
        <strain evidence="13">1538</strain>
        <tissue evidence="13">Blood</tissue>
    </source>
</reference>
<evidence type="ECO:0000313" key="14">
    <source>
        <dbReference type="Proteomes" id="UP001181693"/>
    </source>
</evidence>
<comment type="subcellular location">
    <subcellularLocation>
        <location evidence="1 11">Cell membrane</location>
        <topology evidence="1 11">Multi-pass membrane protein</topology>
    </subcellularLocation>
</comment>
<dbReference type="InterPro" id="IPR017452">
    <property type="entry name" value="GPCR_Rhodpsn_7TM"/>
</dbReference>
<dbReference type="GO" id="GO:0004930">
    <property type="term" value="F:G protein-coupled receptor activity"/>
    <property type="evidence" value="ECO:0007669"/>
    <property type="project" value="UniProtKB-KW"/>
</dbReference>
<keyword evidence="7 11" id="KW-0472">Membrane</keyword>
<dbReference type="InterPro" id="IPR000276">
    <property type="entry name" value="GPCR_Rhodpsn"/>
</dbReference>
<keyword evidence="6 10" id="KW-0297">G-protein coupled receptor</keyword>
<evidence type="ECO:0000256" key="11">
    <source>
        <dbReference type="RuleBase" id="RU363047"/>
    </source>
</evidence>
<keyword evidence="5 11" id="KW-1133">Transmembrane helix</keyword>
<dbReference type="Pfam" id="PF13853">
    <property type="entry name" value="7tm_4"/>
    <property type="match status" value="1"/>
</dbReference>
<dbReference type="PROSITE" id="PS00237">
    <property type="entry name" value="G_PROTEIN_RECEP_F1_1"/>
    <property type="match status" value="1"/>
</dbReference>
<evidence type="ECO:0000256" key="6">
    <source>
        <dbReference type="ARBA" id="ARBA00023040"/>
    </source>
</evidence>
<dbReference type="PANTHER" id="PTHR26452">
    <property type="entry name" value="OLFACTORY RECEPTOR"/>
    <property type="match status" value="1"/>
</dbReference>
<dbReference type="PROSITE" id="PS50262">
    <property type="entry name" value="G_PROTEIN_RECEP_F1_2"/>
    <property type="match status" value="1"/>
</dbReference>
<dbReference type="FunFam" id="1.20.1070.10:FF:000015">
    <property type="entry name" value="Olfactory receptor"/>
    <property type="match status" value="1"/>
</dbReference>
<evidence type="ECO:0000256" key="2">
    <source>
        <dbReference type="ARBA" id="ARBA00022475"/>
    </source>
</evidence>
<organism evidence="13 14">
    <name type="scientific">Pyxicephalus adspersus</name>
    <name type="common">African bullfrog</name>
    <dbReference type="NCBI Taxonomy" id="30357"/>
    <lineage>
        <taxon>Eukaryota</taxon>
        <taxon>Metazoa</taxon>
        <taxon>Chordata</taxon>
        <taxon>Craniata</taxon>
        <taxon>Vertebrata</taxon>
        <taxon>Euteleostomi</taxon>
        <taxon>Amphibia</taxon>
        <taxon>Batrachia</taxon>
        <taxon>Anura</taxon>
        <taxon>Neobatrachia</taxon>
        <taxon>Ranoidea</taxon>
        <taxon>Pyxicephalidae</taxon>
        <taxon>Pyxicephalinae</taxon>
        <taxon>Pyxicephalus</taxon>
    </lineage>
</organism>
<proteinExistence type="inferred from homology"/>
<feature type="transmembrane region" description="Helical" evidence="11">
    <location>
        <begin position="58"/>
        <end position="78"/>
    </location>
</feature>
<keyword evidence="9 10" id="KW-0807">Transducer</keyword>
<evidence type="ECO:0000259" key="12">
    <source>
        <dbReference type="PROSITE" id="PS50262"/>
    </source>
</evidence>
<evidence type="ECO:0000256" key="3">
    <source>
        <dbReference type="ARBA" id="ARBA00022692"/>
    </source>
</evidence>
<dbReference type="GO" id="GO:0004984">
    <property type="term" value="F:olfactory receptor activity"/>
    <property type="evidence" value="ECO:0007669"/>
    <property type="project" value="InterPro"/>
</dbReference>
<keyword evidence="4 11" id="KW-0552">Olfaction</keyword>
<name>A0AAV3AD07_PYXAD</name>
<keyword evidence="3 10" id="KW-0812">Transmembrane</keyword>